<evidence type="ECO:0000259" key="6">
    <source>
        <dbReference type="PROSITE" id="PS51736"/>
    </source>
</evidence>
<feature type="active site" description="O-(5'-phospho-DNA)-serine intermediate" evidence="4 5">
    <location>
        <position position="9"/>
    </location>
</feature>
<dbReference type="PANTHER" id="PTHR30461:SF2">
    <property type="entry name" value="SERINE RECOMBINASE PINE-RELATED"/>
    <property type="match status" value="1"/>
</dbReference>
<keyword evidence="3" id="KW-0233">DNA recombination</keyword>
<dbReference type="EMBL" id="BASX01000022">
    <property type="protein sequence ID" value="GAD45376.1"/>
    <property type="molecule type" value="Genomic_DNA"/>
</dbReference>
<evidence type="ECO:0000256" key="2">
    <source>
        <dbReference type="ARBA" id="ARBA00023125"/>
    </source>
</evidence>
<keyword evidence="2" id="KW-0238">DNA-binding</keyword>
<protein>
    <recommendedName>
        <fullName evidence="6">Resolvase/invertase-type recombinase catalytic domain-containing protein</fullName>
    </recommendedName>
</protein>
<organism evidence="7 8">
    <name type="scientific">Streptococcus constellatus subsp. pharyngis SK1060 = CCUG 46377</name>
    <dbReference type="NCBI Taxonomy" id="1035184"/>
    <lineage>
        <taxon>Bacteria</taxon>
        <taxon>Bacillati</taxon>
        <taxon>Bacillota</taxon>
        <taxon>Bacilli</taxon>
        <taxon>Lactobacillales</taxon>
        <taxon>Streptococcaceae</taxon>
        <taxon>Streptococcus</taxon>
        <taxon>Streptococcus anginosus group</taxon>
    </lineage>
</organism>
<comment type="caution">
    <text evidence="7">The sequence shown here is derived from an EMBL/GenBank/DDBJ whole genome shotgun (WGS) entry which is preliminary data.</text>
</comment>
<evidence type="ECO:0000256" key="3">
    <source>
        <dbReference type="ARBA" id="ARBA00023172"/>
    </source>
</evidence>
<evidence type="ECO:0000256" key="5">
    <source>
        <dbReference type="PROSITE-ProRule" id="PRU10137"/>
    </source>
</evidence>
<dbReference type="CDD" id="cd03768">
    <property type="entry name" value="SR_ResInv"/>
    <property type="match status" value="1"/>
</dbReference>
<dbReference type="Pfam" id="PF00239">
    <property type="entry name" value="Resolvase"/>
    <property type="match status" value="1"/>
</dbReference>
<accession>U2XYU2</accession>
<dbReference type="InterPro" id="IPR050639">
    <property type="entry name" value="SSR_resolvase"/>
</dbReference>
<keyword evidence="8" id="KW-1185">Reference proteome</keyword>
<dbReference type="SMART" id="SM00857">
    <property type="entry name" value="Resolvase"/>
    <property type="match status" value="1"/>
</dbReference>
<sequence>MKYGYIRVSTKEQNIDRQLSAILKEDIEMNKIYIDKASGKNFNRKQYRKLMKKIKSGDELYIKSIDRLGRNYDEIIKEWNLITKEKNAEIIVLDFPLLDTRTKVSDITGKFIADIVLQILSYVAQIERENIKQRQMEGIREAKKKGIKFGRSKKEIPKEFDDVAEQWRNNKISLRNGAKQLNVSHTTFSNWIKEKGYMKDNKKETFKRFEIYKNILCVKKGRLLFTVKIHALYIYILLDFHTKQYV</sequence>
<dbReference type="InterPro" id="IPR006119">
    <property type="entry name" value="Resolv_N"/>
</dbReference>
<evidence type="ECO:0000256" key="4">
    <source>
        <dbReference type="PIRSR" id="PIRSR606118-50"/>
    </source>
</evidence>
<dbReference type="PROSITE" id="PS51736">
    <property type="entry name" value="RECOMBINASES_3"/>
    <property type="match status" value="1"/>
</dbReference>
<dbReference type="AlphaFoldDB" id="U2XYU2"/>
<keyword evidence="1" id="KW-0229">DNA integration</keyword>
<proteinExistence type="predicted"/>
<gene>
    <name evidence="7" type="ORF">ANG5_1904</name>
</gene>
<dbReference type="SUPFAM" id="SSF53041">
    <property type="entry name" value="Resolvase-like"/>
    <property type="match status" value="1"/>
</dbReference>
<reference evidence="7 8" key="1">
    <citation type="submission" date="2013-09" db="EMBL/GenBank/DDBJ databases">
        <title>Genome Sequences of seven clinical isolates and type strains of anginosus group streptococci.</title>
        <authorList>
            <person name="Maruyama F."/>
            <person name="Sakurai A."/>
            <person name="Ogura Y."/>
            <person name="Homma H."/>
            <person name="Takahashi N."/>
            <person name="Ohtsubo Y."/>
            <person name="Hoshino T."/>
            <person name="Okahashi N."/>
            <person name="Nakagawa I."/>
            <person name="Kimura S."/>
            <person name="Fujiwara T."/>
            <person name="Hayashi T."/>
            <person name="Shintani S."/>
        </authorList>
    </citation>
    <scope>NUCLEOTIDE SEQUENCE [LARGE SCALE GENOMIC DNA]</scope>
    <source>
        <strain evidence="8">CCUG46377</strain>
    </source>
</reference>
<dbReference type="GO" id="GO:0000150">
    <property type="term" value="F:DNA strand exchange activity"/>
    <property type="evidence" value="ECO:0007669"/>
    <property type="project" value="InterPro"/>
</dbReference>
<dbReference type="GO" id="GO:0015074">
    <property type="term" value="P:DNA integration"/>
    <property type="evidence" value="ECO:0007669"/>
    <property type="project" value="UniProtKB-KW"/>
</dbReference>
<evidence type="ECO:0000256" key="1">
    <source>
        <dbReference type="ARBA" id="ARBA00022908"/>
    </source>
</evidence>
<dbReference type="PROSITE" id="PS00397">
    <property type="entry name" value="RECOMBINASES_1"/>
    <property type="match status" value="1"/>
</dbReference>
<dbReference type="PANTHER" id="PTHR30461">
    <property type="entry name" value="DNA-INVERTASE FROM LAMBDOID PROPHAGE"/>
    <property type="match status" value="1"/>
</dbReference>
<name>U2XYU2_STRCV</name>
<dbReference type="InterPro" id="IPR036162">
    <property type="entry name" value="Resolvase-like_N_sf"/>
</dbReference>
<dbReference type="InterPro" id="IPR006118">
    <property type="entry name" value="Recombinase_CS"/>
</dbReference>
<evidence type="ECO:0000313" key="7">
    <source>
        <dbReference type="EMBL" id="GAD45376.1"/>
    </source>
</evidence>
<dbReference type="Proteomes" id="UP000016985">
    <property type="component" value="Unassembled WGS sequence"/>
</dbReference>
<dbReference type="GO" id="GO:0003677">
    <property type="term" value="F:DNA binding"/>
    <property type="evidence" value="ECO:0007669"/>
    <property type="project" value="UniProtKB-KW"/>
</dbReference>
<evidence type="ECO:0000313" key="8">
    <source>
        <dbReference type="Proteomes" id="UP000016985"/>
    </source>
</evidence>
<dbReference type="Gene3D" id="3.40.50.1390">
    <property type="entry name" value="Resolvase, N-terminal catalytic domain"/>
    <property type="match status" value="1"/>
</dbReference>
<feature type="domain" description="Resolvase/invertase-type recombinase catalytic" evidence="6">
    <location>
        <begin position="1"/>
        <end position="146"/>
    </location>
</feature>